<comment type="cofactor">
    <cofactor evidence="13">
        <name>Mg(2+)</name>
        <dbReference type="ChEBI" id="CHEBI:18420"/>
    </cofactor>
    <text evidence="13">Magnesium is required for nucleotidyltransferase activity.</text>
</comment>
<keyword evidence="8 13" id="KW-0378">Hydrolase</keyword>
<feature type="binding site" evidence="13">
    <location>
        <position position="140"/>
    </location>
    <ligand>
        <name>CTP</name>
        <dbReference type="ChEBI" id="CHEBI:37563"/>
    </ligand>
</feature>
<dbReference type="InterPro" id="IPR006674">
    <property type="entry name" value="HD_domain"/>
</dbReference>
<evidence type="ECO:0000256" key="6">
    <source>
        <dbReference type="ARBA" id="ARBA00022741"/>
    </source>
</evidence>
<evidence type="ECO:0000256" key="13">
    <source>
        <dbReference type="HAMAP-Rule" id="MF_01261"/>
    </source>
</evidence>
<dbReference type="FunFam" id="3.30.460.10:FF:000016">
    <property type="entry name" value="Multifunctional CCA protein"/>
    <property type="match status" value="1"/>
</dbReference>
<dbReference type="SUPFAM" id="SSF81301">
    <property type="entry name" value="Nucleotidyltransferase"/>
    <property type="match status" value="1"/>
</dbReference>
<dbReference type="GO" id="GO:0000049">
    <property type="term" value="F:tRNA binding"/>
    <property type="evidence" value="ECO:0007669"/>
    <property type="project" value="UniProtKB-UniRule"/>
</dbReference>
<dbReference type="EC" id="3.1.3.-" evidence="13"/>
<dbReference type="Pfam" id="PF12627">
    <property type="entry name" value="PolyA_pol_RNAbd"/>
    <property type="match status" value="1"/>
</dbReference>
<keyword evidence="10 13" id="KW-0460">Magnesium</keyword>
<reference evidence="15 16" key="1">
    <citation type="submission" date="2016-10" db="EMBL/GenBank/DDBJ databases">
        <authorList>
            <person name="Varghese N."/>
            <person name="Submissions S."/>
        </authorList>
    </citation>
    <scope>NUCLEOTIDE SEQUENCE [LARGE SCALE GENOMIC DNA]</scope>
    <source>
        <strain evidence="15 16">DSM 5563</strain>
    </source>
</reference>
<keyword evidence="9 13" id="KW-0067">ATP-binding</keyword>
<keyword evidence="3 13" id="KW-0819">tRNA processing</keyword>
<evidence type="ECO:0000313" key="15">
    <source>
        <dbReference type="EMBL" id="SFC64016.1"/>
    </source>
</evidence>
<dbReference type="Pfam" id="PF01743">
    <property type="entry name" value="PolyA_pol"/>
    <property type="match status" value="1"/>
</dbReference>
<evidence type="ECO:0000256" key="1">
    <source>
        <dbReference type="ARBA" id="ARBA00022596"/>
    </source>
</evidence>
<sequence length="410" mass="46369">MKTYLVGGAVRDRLLGLPVHEYDWVVVGATPEQMLAMGYQQVGKDFPVFLHPTTHDEHALARTERKSGPGYTGFTCYAAPDVTLEQDLLRRDLTINAIASDPDGNLIDPYHGQQDLEQRILRHVSPAFREDPLRVLRIARFAARYAHLGFTIAPETQRLMIEMVNGGEISSLTPERVWKETEKALATQCPQVYFQVLRDCGALAVLFPEIDNLFGVPAPEKWHPEIDTGIHVLMVLEVAAQLSDDIDVRFSALLHDVGKGLTPQEMWPHHHGHGLAGVRLVENICQRYKIPNTTRELARLMSEFHDQIHTVYKLRPSTMLNLFNAIDVWRKPQRLEQMILVSEADYRGRAGWQNKPYPQADYLKQAYAVANGVSVKEIIDAGFSGADIKTQLNQRRLAALDAWKKTQPEN</sequence>
<feature type="binding site" evidence="13">
    <location>
        <position position="21"/>
    </location>
    <ligand>
        <name>Mg(2+)</name>
        <dbReference type="ChEBI" id="CHEBI:18420"/>
    </ligand>
</feature>
<evidence type="ECO:0000256" key="5">
    <source>
        <dbReference type="ARBA" id="ARBA00022723"/>
    </source>
</evidence>
<evidence type="ECO:0000256" key="9">
    <source>
        <dbReference type="ARBA" id="ARBA00022840"/>
    </source>
</evidence>
<evidence type="ECO:0000256" key="3">
    <source>
        <dbReference type="ARBA" id="ARBA00022694"/>
    </source>
</evidence>
<feature type="domain" description="HD" evidence="14">
    <location>
        <begin position="228"/>
        <end position="329"/>
    </location>
</feature>
<dbReference type="EMBL" id="FOLW01000003">
    <property type="protein sequence ID" value="SFC64016.1"/>
    <property type="molecule type" value="Genomic_DNA"/>
</dbReference>
<dbReference type="PIRSF" id="PIRSF000813">
    <property type="entry name" value="CCA_bact"/>
    <property type="match status" value="1"/>
</dbReference>
<dbReference type="SUPFAM" id="SSF81891">
    <property type="entry name" value="Poly A polymerase C-terminal region-like"/>
    <property type="match status" value="1"/>
</dbReference>
<comment type="miscellaneous">
    <text evidence="13">A single active site specifically recognizes both ATP and CTP and is responsible for their addition.</text>
</comment>
<comment type="catalytic activity">
    <reaction evidence="13">
        <text>a tRNA precursor + 2 CTP + ATP = a tRNA with a 3' CCA end + 3 diphosphate</text>
        <dbReference type="Rhea" id="RHEA:14433"/>
        <dbReference type="Rhea" id="RHEA-COMP:10465"/>
        <dbReference type="Rhea" id="RHEA-COMP:10468"/>
        <dbReference type="ChEBI" id="CHEBI:30616"/>
        <dbReference type="ChEBI" id="CHEBI:33019"/>
        <dbReference type="ChEBI" id="CHEBI:37563"/>
        <dbReference type="ChEBI" id="CHEBI:74896"/>
        <dbReference type="ChEBI" id="CHEBI:83071"/>
        <dbReference type="EC" id="2.7.7.72"/>
    </reaction>
</comment>
<evidence type="ECO:0000256" key="7">
    <source>
        <dbReference type="ARBA" id="ARBA00022800"/>
    </source>
</evidence>
<dbReference type="CDD" id="cd05398">
    <property type="entry name" value="NT_ClassII-CCAase"/>
    <property type="match status" value="1"/>
</dbReference>
<feature type="binding site" evidence="13">
    <location>
        <position position="137"/>
    </location>
    <ligand>
        <name>ATP</name>
        <dbReference type="ChEBI" id="CHEBI:30616"/>
    </ligand>
</feature>
<comment type="caution">
    <text evidence="15">The sequence shown here is derived from an EMBL/GenBank/DDBJ whole genome shotgun (WGS) entry which is preliminary data.</text>
</comment>
<dbReference type="RefSeq" id="WP_074821734.1">
    <property type="nucleotide sequence ID" value="NZ_FOLW01000003.1"/>
</dbReference>
<dbReference type="NCBIfam" id="NF008137">
    <property type="entry name" value="PRK10885.1"/>
    <property type="match status" value="1"/>
</dbReference>
<keyword evidence="2 13" id="KW-0808">Transferase</keyword>
<dbReference type="CDD" id="cd00077">
    <property type="entry name" value="HDc"/>
    <property type="match status" value="1"/>
</dbReference>
<evidence type="ECO:0000256" key="8">
    <source>
        <dbReference type="ARBA" id="ARBA00022801"/>
    </source>
</evidence>
<feature type="binding site" evidence="13">
    <location>
        <position position="23"/>
    </location>
    <ligand>
        <name>Mg(2+)</name>
        <dbReference type="ChEBI" id="CHEBI:18420"/>
    </ligand>
</feature>
<comment type="domain">
    <text evidence="13">Comprises two domains: an N-terminal domain containing the nucleotidyltransferase activity and a C-terminal HD domain associated with both phosphodiesterase and phosphatase activities.</text>
</comment>
<dbReference type="FunFam" id="1.10.3090.10:FF:000001">
    <property type="entry name" value="Multifunctional CCA protein"/>
    <property type="match status" value="1"/>
</dbReference>
<dbReference type="Proteomes" id="UP000226420">
    <property type="component" value="Unassembled WGS sequence"/>
</dbReference>
<dbReference type="InterPro" id="IPR012006">
    <property type="entry name" value="CCA_bact"/>
</dbReference>
<dbReference type="GO" id="GO:0016791">
    <property type="term" value="F:phosphatase activity"/>
    <property type="evidence" value="ECO:0007669"/>
    <property type="project" value="UniProtKB-UniRule"/>
</dbReference>
<dbReference type="Gene3D" id="3.30.460.10">
    <property type="entry name" value="Beta Polymerase, domain 2"/>
    <property type="match status" value="1"/>
</dbReference>
<feature type="binding site" evidence="13">
    <location>
        <position position="91"/>
    </location>
    <ligand>
        <name>ATP</name>
        <dbReference type="ChEBI" id="CHEBI:30616"/>
    </ligand>
</feature>
<dbReference type="InterPro" id="IPR043519">
    <property type="entry name" value="NT_sf"/>
</dbReference>
<dbReference type="Pfam" id="PF01966">
    <property type="entry name" value="HD"/>
    <property type="match status" value="1"/>
</dbReference>
<keyword evidence="11 13" id="KW-0694">RNA-binding</keyword>
<dbReference type="EC" id="2.7.7.72" evidence="13"/>
<dbReference type="EC" id="3.1.4.-" evidence="13"/>
<dbReference type="PANTHER" id="PTHR47545">
    <property type="entry name" value="MULTIFUNCTIONAL CCA PROTEIN"/>
    <property type="match status" value="1"/>
</dbReference>
<dbReference type="HAMAP" id="MF_01262">
    <property type="entry name" value="CCA_bact_type2"/>
    <property type="match status" value="1"/>
</dbReference>
<protein>
    <recommendedName>
        <fullName evidence="13">Multifunctional CCA protein</fullName>
    </recommendedName>
    <domain>
        <recommendedName>
            <fullName evidence="13">CCA-adding enzyme</fullName>
            <ecNumber evidence="13">2.7.7.72</ecNumber>
        </recommendedName>
        <alternativeName>
            <fullName evidence="13">CCA tRNA nucleotidyltransferase</fullName>
        </alternativeName>
        <alternativeName>
            <fullName evidence="13">tRNA CCA-pyrophosphorylase</fullName>
        </alternativeName>
        <alternativeName>
            <fullName evidence="13">tRNA adenylyl-/cytidylyl-transferase</fullName>
        </alternativeName>
        <alternativeName>
            <fullName evidence="13">tRNA nucleotidyltransferase</fullName>
        </alternativeName>
        <alternativeName>
            <fullName evidence="13">tRNA-NT</fullName>
        </alternativeName>
    </domain>
    <domain>
        <recommendedName>
            <fullName evidence="13">2'-nucleotidase</fullName>
            <ecNumber evidence="13">3.1.3.-</ecNumber>
        </recommendedName>
    </domain>
    <domain>
        <recommendedName>
            <fullName evidence="13">2',3'-cyclic phosphodiesterase</fullName>
            <ecNumber evidence="13">3.1.4.-</ecNumber>
        </recommendedName>
    </domain>
    <domain>
        <recommendedName>
            <fullName evidence="13">Phosphatase</fullName>
        </recommendedName>
    </domain>
</protein>
<dbReference type="InterPro" id="IPR032828">
    <property type="entry name" value="PolyA_RNA-bd"/>
</dbReference>
<accession>A0AAJ4W9W7</accession>
<organism evidence="15 16">
    <name type="scientific">Pragia fontium DSM 5563 = ATCC 49100</name>
    <dbReference type="NCBI Taxonomy" id="1122977"/>
    <lineage>
        <taxon>Bacteria</taxon>
        <taxon>Pseudomonadati</taxon>
        <taxon>Pseudomonadota</taxon>
        <taxon>Gammaproteobacteria</taxon>
        <taxon>Enterobacterales</taxon>
        <taxon>Budviciaceae</taxon>
        <taxon>Pragia</taxon>
    </lineage>
</organism>
<feature type="binding site" evidence="13">
    <location>
        <position position="11"/>
    </location>
    <ligand>
        <name>CTP</name>
        <dbReference type="ChEBI" id="CHEBI:37563"/>
    </ligand>
</feature>
<comment type="catalytic activity">
    <reaction evidence="13">
        <text>a tRNA with a 3' CCA end + 2 CTP + ATP = a tRNA with a 3' CCACCA end + 3 diphosphate</text>
        <dbReference type="Rhea" id="RHEA:76235"/>
        <dbReference type="Rhea" id="RHEA-COMP:10468"/>
        <dbReference type="Rhea" id="RHEA-COMP:18655"/>
        <dbReference type="ChEBI" id="CHEBI:30616"/>
        <dbReference type="ChEBI" id="CHEBI:33019"/>
        <dbReference type="ChEBI" id="CHEBI:37563"/>
        <dbReference type="ChEBI" id="CHEBI:83071"/>
        <dbReference type="ChEBI" id="CHEBI:195187"/>
    </reaction>
</comment>
<feature type="binding site" evidence="13">
    <location>
        <position position="91"/>
    </location>
    <ligand>
        <name>CTP</name>
        <dbReference type="ChEBI" id="CHEBI:37563"/>
    </ligand>
</feature>
<dbReference type="GO" id="GO:0004810">
    <property type="term" value="F:CCA tRNA nucleotidyltransferase activity"/>
    <property type="evidence" value="ECO:0007669"/>
    <property type="project" value="UniProtKB-UniRule"/>
</dbReference>
<evidence type="ECO:0000313" key="16">
    <source>
        <dbReference type="Proteomes" id="UP000226420"/>
    </source>
</evidence>
<feature type="binding site" evidence="13">
    <location>
        <position position="137"/>
    </location>
    <ligand>
        <name>CTP</name>
        <dbReference type="ChEBI" id="CHEBI:37563"/>
    </ligand>
</feature>
<keyword evidence="4 13" id="KW-0548">Nucleotidyltransferase</keyword>
<dbReference type="PANTHER" id="PTHR47545:SF1">
    <property type="entry name" value="MULTIFUNCTIONAL CCA PROTEIN"/>
    <property type="match status" value="1"/>
</dbReference>
<comment type="similarity">
    <text evidence="13">Belongs to the tRNA nucleotidyltransferase/poly(A) polymerase family. Bacterial CCA-adding enzyme type 1 subfamily.</text>
</comment>
<evidence type="ECO:0000256" key="2">
    <source>
        <dbReference type="ARBA" id="ARBA00022679"/>
    </source>
</evidence>
<dbReference type="AlphaFoldDB" id="A0AAJ4W9W7"/>
<dbReference type="InterPro" id="IPR002646">
    <property type="entry name" value="PolA_pol_head_dom"/>
</dbReference>
<dbReference type="InterPro" id="IPR003607">
    <property type="entry name" value="HD/PDEase_dom"/>
</dbReference>
<feature type="binding site" evidence="13">
    <location>
        <position position="8"/>
    </location>
    <ligand>
        <name>CTP</name>
        <dbReference type="ChEBI" id="CHEBI:37563"/>
    </ligand>
</feature>
<evidence type="ECO:0000256" key="12">
    <source>
        <dbReference type="ARBA" id="ARBA00023268"/>
    </source>
</evidence>
<keyword evidence="1 13" id="KW-0533">Nickel</keyword>
<evidence type="ECO:0000256" key="10">
    <source>
        <dbReference type="ARBA" id="ARBA00022842"/>
    </source>
</evidence>
<dbReference type="InterPro" id="IPR050124">
    <property type="entry name" value="tRNA_CCA-adding_enzyme"/>
</dbReference>
<dbReference type="HAMAP" id="MF_01261">
    <property type="entry name" value="CCA_bact_type1"/>
    <property type="match status" value="1"/>
</dbReference>
<keyword evidence="5 13" id="KW-0479">Metal-binding</keyword>
<comment type="function">
    <text evidence="13">Catalyzes the addition and repair of the essential 3'-terminal CCA sequence in tRNAs without using a nucleic acid template. Adds these three nucleotides in the order of C, C, and A to the tRNA nucleotide-73, using CTP and ATP as substrates and producing inorganic pyrophosphate. tRNA 3'-terminal CCA addition is required both for tRNA processing and repair. Also involved in tRNA surveillance by mediating tandem CCA addition to generate a CCACCA at the 3' terminus of unstable tRNAs. While stable tRNAs receive only 3'-terminal CCA, unstable tRNAs are marked with CCACCA and rapidly degraded.</text>
</comment>
<gene>
    <name evidence="13" type="primary">cca</name>
    <name evidence="15" type="ORF">SAMN02745723_103184</name>
</gene>
<keyword evidence="7 13" id="KW-0692">RNA repair</keyword>
<name>A0AAJ4W9W7_9GAMM</name>
<proteinExistence type="inferred from homology"/>
<dbReference type="GO" id="GO:0042245">
    <property type="term" value="P:RNA repair"/>
    <property type="evidence" value="ECO:0007669"/>
    <property type="project" value="UniProtKB-KW"/>
</dbReference>
<comment type="subunit">
    <text evidence="13">Monomer. Can also form homodimers and oligomers.</text>
</comment>
<feature type="binding site" evidence="13">
    <location>
        <position position="11"/>
    </location>
    <ligand>
        <name>ATP</name>
        <dbReference type="ChEBI" id="CHEBI:30616"/>
    </ligand>
</feature>
<keyword evidence="12 13" id="KW-0511">Multifunctional enzyme</keyword>
<evidence type="ECO:0000256" key="11">
    <source>
        <dbReference type="ARBA" id="ARBA00022884"/>
    </source>
</evidence>
<feature type="binding site" evidence="13">
    <location>
        <position position="8"/>
    </location>
    <ligand>
        <name>ATP</name>
        <dbReference type="ChEBI" id="CHEBI:30616"/>
    </ligand>
</feature>
<dbReference type="GO" id="GO:0000287">
    <property type="term" value="F:magnesium ion binding"/>
    <property type="evidence" value="ECO:0007669"/>
    <property type="project" value="UniProtKB-UniRule"/>
</dbReference>
<evidence type="ECO:0000259" key="14">
    <source>
        <dbReference type="PROSITE" id="PS51831"/>
    </source>
</evidence>
<keyword evidence="6 13" id="KW-0547">Nucleotide-binding</keyword>
<dbReference type="GO" id="GO:0004112">
    <property type="term" value="F:cyclic-nucleotide phosphodiesterase activity"/>
    <property type="evidence" value="ECO:0007669"/>
    <property type="project" value="UniProtKB-UniRule"/>
</dbReference>
<dbReference type="GO" id="GO:0005524">
    <property type="term" value="F:ATP binding"/>
    <property type="evidence" value="ECO:0007669"/>
    <property type="project" value="UniProtKB-UniRule"/>
</dbReference>
<dbReference type="Gene3D" id="1.10.3090.10">
    <property type="entry name" value="cca-adding enzyme, domain 2"/>
    <property type="match status" value="1"/>
</dbReference>
<evidence type="ECO:0000256" key="4">
    <source>
        <dbReference type="ARBA" id="ARBA00022695"/>
    </source>
</evidence>
<feature type="binding site" evidence="13">
    <location>
        <position position="140"/>
    </location>
    <ligand>
        <name>ATP</name>
        <dbReference type="ChEBI" id="CHEBI:30616"/>
    </ligand>
</feature>
<dbReference type="GO" id="GO:0001680">
    <property type="term" value="P:tRNA 3'-terminal CCA addition"/>
    <property type="evidence" value="ECO:0007669"/>
    <property type="project" value="UniProtKB-UniRule"/>
</dbReference>
<comment type="cofactor">
    <cofactor evidence="13">
        <name>Ni(2+)</name>
        <dbReference type="ChEBI" id="CHEBI:49786"/>
    </cofactor>
    <text evidence="13">Nickel for phosphatase activity.</text>
</comment>
<dbReference type="PROSITE" id="PS51831">
    <property type="entry name" value="HD"/>
    <property type="match status" value="1"/>
</dbReference>